<accession>X8CV58</accession>
<dbReference type="PATRIC" id="fig|1299331.3.peg.2403"/>
<gene>
    <name evidence="2" type="ORF">I550_2471</name>
</gene>
<organism evidence="2 3">
    <name type="scientific">Mycobacterium intracellulare 1956</name>
    <dbReference type="NCBI Taxonomy" id="1299331"/>
    <lineage>
        <taxon>Bacteria</taxon>
        <taxon>Bacillati</taxon>
        <taxon>Actinomycetota</taxon>
        <taxon>Actinomycetes</taxon>
        <taxon>Mycobacteriales</taxon>
        <taxon>Mycobacteriaceae</taxon>
        <taxon>Mycobacterium</taxon>
        <taxon>Mycobacterium avium complex (MAC)</taxon>
    </lineage>
</organism>
<dbReference type="AlphaFoldDB" id="X8CV58"/>
<feature type="transmembrane region" description="Helical" evidence="1">
    <location>
        <begin position="63"/>
        <end position="83"/>
    </location>
</feature>
<keyword evidence="1" id="KW-0472">Membrane</keyword>
<evidence type="ECO:0000256" key="1">
    <source>
        <dbReference type="SAM" id="Phobius"/>
    </source>
</evidence>
<keyword evidence="1" id="KW-1133">Transmembrane helix</keyword>
<dbReference type="Proteomes" id="UP000020825">
    <property type="component" value="Unassembled WGS sequence"/>
</dbReference>
<name>X8CV58_MYCIT</name>
<reference evidence="2 3" key="1">
    <citation type="submission" date="2013-12" db="EMBL/GenBank/DDBJ databases">
        <authorList>
            <person name="Zelazny A."/>
            <person name="Olivier K."/>
            <person name="Holland S."/>
            <person name="Lenaerts A."/>
            <person name="Ordway D."/>
            <person name="DeGroote M.A."/>
            <person name="Parker T."/>
            <person name="Sizemore C."/>
            <person name="Tallon L.J."/>
            <person name="Sadzewicz L.K."/>
            <person name="Sengamalay N."/>
            <person name="Fraser C.M."/>
            <person name="Hine E."/>
            <person name="Shefchek K.A."/>
            <person name="Das S.P."/>
            <person name="Tettelin H."/>
        </authorList>
    </citation>
    <scope>NUCLEOTIDE SEQUENCE [LARGE SCALE GENOMIC DNA]</scope>
    <source>
        <strain evidence="2 3">1956</strain>
    </source>
</reference>
<protein>
    <submittedName>
        <fullName evidence="2">Iron permease FTR1 family domain protein</fullName>
    </submittedName>
</protein>
<sequence>MVSAQATSNRTAILTGGGLTGAKTVSLGGLATDWSTSCAEDHSTAAEIATSGRNRADRQLWNAWLPLALGGFALLCGLGAIASMRRRHTGHTRGND</sequence>
<evidence type="ECO:0000313" key="3">
    <source>
        <dbReference type="Proteomes" id="UP000020825"/>
    </source>
</evidence>
<proteinExistence type="predicted"/>
<comment type="caution">
    <text evidence="2">The sequence shown here is derived from an EMBL/GenBank/DDBJ whole genome shotgun (WGS) entry which is preliminary data.</text>
</comment>
<dbReference type="EMBL" id="JAOG01000001">
    <property type="protein sequence ID" value="EUA59323.1"/>
    <property type="molecule type" value="Genomic_DNA"/>
</dbReference>
<evidence type="ECO:0000313" key="2">
    <source>
        <dbReference type="EMBL" id="EUA59323.1"/>
    </source>
</evidence>
<keyword evidence="1" id="KW-0812">Transmembrane</keyword>